<organism evidence="2 3">
    <name type="scientific">Shinella kummerowiae</name>
    <dbReference type="NCBI Taxonomy" id="417745"/>
    <lineage>
        <taxon>Bacteria</taxon>
        <taxon>Pseudomonadati</taxon>
        <taxon>Pseudomonadota</taxon>
        <taxon>Alphaproteobacteria</taxon>
        <taxon>Hyphomicrobiales</taxon>
        <taxon>Rhizobiaceae</taxon>
        <taxon>Shinella</taxon>
    </lineage>
</organism>
<evidence type="ECO:0000313" key="3">
    <source>
        <dbReference type="Proteomes" id="UP000435802"/>
    </source>
</evidence>
<feature type="signal peptide" evidence="1">
    <location>
        <begin position="1"/>
        <end position="21"/>
    </location>
</feature>
<gene>
    <name evidence="2" type="ORF">GR138_05150</name>
</gene>
<dbReference type="AlphaFoldDB" id="A0A6N8SAH6"/>
<dbReference type="OrthoDB" id="8303807at2"/>
<dbReference type="EMBL" id="WUMK01000002">
    <property type="protein sequence ID" value="MXN44568.1"/>
    <property type="molecule type" value="Genomic_DNA"/>
</dbReference>
<proteinExistence type="predicted"/>
<sequence length="92" mass="10228">MTIRLTLAALAMLTIAPTVQAQVFHDLPGVVTTEEHEAEERVTCEPRYVPPPENSSRQIWGHTVYDCVRGGVTITGSGQPLSRERNLRGLDW</sequence>
<reference evidence="2 3" key="1">
    <citation type="submission" date="2019-12" db="EMBL/GenBank/DDBJ databases">
        <title>Shinella kummerowiae sp. nov., a symbiotic bacterium isolated from root nodules of the herbal legume Kummerowia stipulacea.</title>
        <authorList>
            <person name="Gao J."/>
        </authorList>
    </citation>
    <scope>NUCLEOTIDE SEQUENCE [LARGE SCALE GENOMIC DNA]</scope>
    <source>
        <strain evidence="2 3">CCBAU 25048</strain>
    </source>
</reference>
<dbReference type="RefSeq" id="WP_160857555.1">
    <property type="nucleotide sequence ID" value="NZ_WUMK01000002.1"/>
</dbReference>
<evidence type="ECO:0000313" key="2">
    <source>
        <dbReference type="EMBL" id="MXN44568.1"/>
    </source>
</evidence>
<comment type="caution">
    <text evidence="2">The sequence shown here is derived from an EMBL/GenBank/DDBJ whole genome shotgun (WGS) entry which is preliminary data.</text>
</comment>
<feature type="chain" id="PRO_5026784804" evidence="1">
    <location>
        <begin position="22"/>
        <end position="92"/>
    </location>
</feature>
<keyword evidence="3" id="KW-1185">Reference proteome</keyword>
<accession>A0A6N8SAH6</accession>
<protein>
    <submittedName>
        <fullName evidence="2">Uncharacterized protein</fullName>
    </submittedName>
</protein>
<name>A0A6N8SAH6_9HYPH</name>
<dbReference type="Proteomes" id="UP000435802">
    <property type="component" value="Unassembled WGS sequence"/>
</dbReference>
<evidence type="ECO:0000256" key="1">
    <source>
        <dbReference type="SAM" id="SignalP"/>
    </source>
</evidence>
<keyword evidence="1" id="KW-0732">Signal</keyword>